<dbReference type="EMBL" id="JAMKFB020000015">
    <property type="protein sequence ID" value="KAL0175221.1"/>
    <property type="molecule type" value="Genomic_DNA"/>
</dbReference>
<dbReference type="AlphaFoldDB" id="A0ABD0PP90"/>
<dbReference type="Proteomes" id="UP001529510">
    <property type="component" value="Unassembled WGS sequence"/>
</dbReference>
<name>A0ABD0PP90_CIRMR</name>
<evidence type="ECO:0000313" key="2">
    <source>
        <dbReference type="EMBL" id="KAL0175221.1"/>
    </source>
</evidence>
<reference evidence="2 3" key="1">
    <citation type="submission" date="2024-05" db="EMBL/GenBank/DDBJ databases">
        <title>Genome sequencing and assembly of Indian major carp, Cirrhinus mrigala (Hamilton, 1822).</title>
        <authorList>
            <person name="Mohindra V."/>
            <person name="Chowdhury L.M."/>
            <person name="Lal K."/>
            <person name="Jena J.K."/>
        </authorList>
    </citation>
    <scope>NUCLEOTIDE SEQUENCE [LARGE SCALE GENOMIC DNA]</scope>
    <source>
        <strain evidence="2">CM1030</strain>
        <tissue evidence="2">Blood</tissue>
    </source>
</reference>
<keyword evidence="3" id="KW-1185">Reference proteome</keyword>
<comment type="caution">
    <text evidence="2">The sequence shown here is derived from an EMBL/GenBank/DDBJ whole genome shotgun (WGS) entry which is preliminary data.</text>
</comment>
<evidence type="ECO:0000256" key="1">
    <source>
        <dbReference type="SAM" id="MobiDB-lite"/>
    </source>
</evidence>
<feature type="non-terminal residue" evidence="2">
    <location>
        <position position="1"/>
    </location>
</feature>
<proteinExistence type="predicted"/>
<protein>
    <submittedName>
        <fullName evidence="2">Uncharacterized protein</fullName>
    </submittedName>
</protein>
<organism evidence="2 3">
    <name type="scientific">Cirrhinus mrigala</name>
    <name type="common">Mrigala</name>
    <dbReference type="NCBI Taxonomy" id="683832"/>
    <lineage>
        <taxon>Eukaryota</taxon>
        <taxon>Metazoa</taxon>
        <taxon>Chordata</taxon>
        <taxon>Craniata</taxon>
        <taxon>Vertebrata</taxon>
        <taxon>Euteleostomi</taxon>
        <taxon>Actinopterygii</taxon>
        <taxon>Neopterygii</taxon>
        <taxon>Teleostei</taxon>
        <taxon>Ostariophysi</taxon>
        <taxon>Cypriniformes</taxon>
        <taxon>Cyprinidae</taxon>
        <taxon>Labeoninae</taxon>
        <taxon>Labeonini</taxon>
        <taxon>Cirrhinus</taxon>
    </lineage>
</organism>
<sequence>ESGSFGTTDDSRGSQISSSLHSSRLSSDTLSRAESSSATRRPLTPIESLMGHPQRDTTETYRIPISRYTSHFTS</sequence>
<feature type="region of interest" description="Disordered" evidence="1">
    <location>
        <begin position="1"/>
        <end position="74"/>
    </location>
</feature>
<feature type="compositionally biased region" description="Low complexity" evidence="1">
    <location>
        <begin position="13"/>
        <end position="32"/>
    </location>
</feature>
<accession>A0ABD0PP90</accession>
<evidence type="ECO:0000313" key="3">
    <source>
        <dbReference type="Proteomes" id="UP001529510"/>
    </source>
</evidence>
<gene>
    <name evidence="2" type="ORF">M9458_031189</name>
</gene>